<sequence>MRIVRLVLAALAVLVLGAIVYLVVAPPDLIRIGANYSAKIVCSNFFLAGRDPDEVLAVDVQAPGHPLLRLMRVDVDDSEGTVRAGLFGIAGGGVAVNRPGRGCTTLSGGDRDRLAVVDAPPQVAEPAPDVLWPEGGLVEPADDAALAVVLDDPALVGPGMRAVVIVRDGRIVAERYGDGFGPDTPLLGWSVTKTVTAALIGRAVREGHMEVAQPADFEGWTDSGRGAITIADMMGMASDLAWNESYGSVSDVLRMLYLEPDMAGFAASMPLDAETSAGPGEVFEYSSGTTVMLARQWMDALDDPAMAADYPRTALFGPLGMASAVMEMDAAGTFVGSSYMYATARDWARFGQFMAQRGVWNGRSLLPVGYVDWMVDPHPASGGEYGRGQVWLRPANAWMGGDDPELPADGFYMNGHDGQSISVIPSEDLVVVRLGLTPSDQRYKVANLIDAVIAATAE</sequence>
<reference evidence="2 3" key="1">
    <citation type="journal article" date="2017" name="Int. J. Syst. Evol. Microbiol.">
        <title>Roseitalea porphyridii gen. nov., sp. nov., isolated from a red alga, and reclassification of Hoeflea suaedae Chung et al. 2013 as Pseudohoeflea suaedae gen. nov., comb. nov.</title>
        <authorList>
            <person name="Hyeon J.W."/>
            <person name="Jeong S.E."/>
            <person name="Baek K."/>
            <person name="Jeon C.O."/>
        </authorList>
    </citation>
    <scope>NUCLEOTIDE SEQUENCE [LARGE SCALE GENOMIC DNA]</scope>
    <source>
        <strain evidence="2 3">MA7-20</strain>
    </source>
</reference>
<feature type="domain" description="Beta-lactamase-related" evidence="1">
    <location>
        <begin position="162"/>
        <end position="434"/>
    </location>
</feature>
<name>A0A4P6UYZ1_9HYPH</name>
<dbReference type="InterPro" id="IPR050789">
    <property type="entry name" value="Diverse_Enzym_Activities"/>
</dbReference>
<dbReference type="Proteomes" id="UP000293719">
    <property type="component" value="Chromosome"/>
</dbReference>
<evidence type="ECO:0000313" key="2">
    <source>
        <dbReference type="EMBL" id="QBK30327.1"/>
    </source>
</evidence>
<dbReference type="EMBL" id="CP036532">
    <property type="protein sequence ID" value="QBK30327.1"/>
    <property type="molecule type" value="Genomic_DNA"/>
</dbReference>
<dbReference type="OrthoDB" id="9814204at2"/>
<dbReference type="PANTHER" id="PTHR43283">
    <property type="entry name" value="BETA-LACTAMASE-RELATED"/>
    <property type="match status" value="1"/>
</dbReference>
<dbReference type="SUPFAM" id="SSF56601">
    <property type="entry name" value="beta-lactamase/transpeptidase-like"/>
    <property type="match status" value="1"/>
</dbReference>
<evidence type="ECO:0000313" key="3">
    <source>
        <dbReference type="Proteomes" id="UP000293719"/>
    </source>
</evidence>
<dbReference type="Pfam" id="PF00144">
    <property type="entry name" value="Beta-lactamase"/>
    <property type="match status" value="1"/>
</dbReference>
<evidence type="ECO:0000259" key="1">
    <source>
        <dbReference type="Pfam" id="PF00144"/>
    </source>
</evidence>
<keyword evidence="3" id="KW-1185">Reference proteome</keyword>
<dbReference type="InterPro" id="IPR001466">
    <property type="entry name" value="Beta-lactam-related"/>
</dbReference>
<dbReference type="Gene3D" id="3.40.710.10">
    <property type="entry name" value="DD-peptidase/beta-lactamase superfamily"/>
    <property type="match status" value="1"/>
</dbReference>
<gene>
    <name evidence="2" type="ORF">E0E05_06770</name>
</gene>
<dbReference type="GO" id="GO:0016787">
    <property type="term" value="F:hydrolase activity"/>
    <property type="evidence" value="ECO:0007669"/>
    <property type="project" value="UniProtKB-KW"/>
</dbReference>
<dbReference type="AlphaFoldDB" id="A0A4P6UYZ1"/>
<organism evidence="2 3">
    <name type="scientific">Roseitalea porphyridii</name>
    <dbReference type="NCBI Taxonomy" id="1852022"/>
    <lineage>
        <taxon>Bacteria</taxon>
        <taxon>Pseudomonadati</taxon>
        <taxon>Pseudomonadota</taxon>
        <taxon>Alphaproteobacteria</taxon>
        <taxon>Hyphomicrobiales</taxon>
        <taxon>Ahrensiaceae</taxon>
        <taxon>Roseitalea</taxon>
    </lineage>
</organism>
<keyword evidence="2" id="KW-0378">Hydrolase</keyword>
<dbReference type="KEGG" id="rpod:E0E05_06770"/>
<dbReference type="InterPro" id="IPR012338">
    <property type="entry name" value="Beta-lactam/transpept-like"/>
</dbReference>
<accession>A0A4P6UYZ1</accession>
<protein>
    <submittedName>
        <fullName evidence="2">Class C beta-lactamase-related serine hydrolase</fullName>
    </submittedName>
</protein>
<proteinExistence type="predicted"/>
<dbReference type="PANTHER" id="PTHR43283:SF7">
    <property type="entry name" value="BETA-LACTAMASE-RELATED DOMAIN-CONTAINING PROTEIN"/>
    <property type="match status" value="1"/>
</dbReference>